<feature type="compositionally biased region" description="Polar residues" evidence="1">
    <location>
        <begin position="109"/>
        <end position="119"/>
    </location>
</feature>
<dbReference type="OrthoDB" id="340681at2759"/>
<evidence type="ECO:0000313" key="2">
    <source>
        <dbReference type="EMBL" id="KHJ84969.1"/>
    </source>
</evidence>
<organism evidence="2 3">
    <name type="scientific">Oesophagostomum dentatum</name>
    <name type="common">Nodular worm</name>
    <dbReference type="NCBI Taxonomy" id="61180"/>
    <lineage>
        <taxon>Eukaryota</taxon>
        <taxon>Metazoa</taxon>
        <taxon>Ecdysozoa</taxon>
        <taxon>Nematoda</taxon>
        <taxon>Chromadorea</taxon>
        <taxon>Rhabditida</taxon>
        <taxon>Rhabditina</taxon>
        <taxon>Rhabditomorpha</taxon>
        <taxon>Strongyloidea</taxon>
        <taxon>Strongylidae</taxon>
        <taxon>Oesophagostomum</taxon>
    </lineage>
</organism>
<sequence>MKGRGGTRGLLLKLMRCFKINSKDAEDILSTFAVPGNKTWKLRILPDPVFLENPENAALVLEQRQYWVERWAELRKRIDITLSGPTGRRRNSSQGSPTKSPSRTRRNSIRASPTKQAGS</sequence>
<dbReference type="AlphaFoldDB" id="A0A0B1SJ74"/>
<reference evidence="2 3" key="1">
    <citation type="submission" date="2014-03" db="EMBL/GenBank/DDBJ databases">
        <title>Draft genome of the hookworm Oesophagostomum dentatum.</title>
        <authorList>
            <person name="Mitreva M."/>
        </authorList>
    </citation>
    <scope>NUCLEOTIDE SEQUENCE [LARGE SCALE GENOMIC DNA]</scope>
    <source>
        <strain evidence="2 3">OD-Hann</strain>
    </source>
</reference>
<gene>
    <name evidence="2" type="ORF">OESDEN_15311</name>
</gene>
<dbReference type="EMBL" id="KN565931">
    <property type="protein sequence ID" value="KHJ84969.1"/>
    <property type="molecule type" value="Genomic_DNA"/>
</dbReference>
<dbReference type="Proteomes" id="UP000053660">
    <property type="component" value="Unassembled WGS sequence"/>
</dbReference>
<dbReference type="GO" id="GO:0006351">
    <property type="term" value="P:DNA-templated transcription"/>
    <property type="evidence" value="ECO:0007669"/>
    <property type="project" value="InterPro"/>
</dbReference>
<keyword evidence="3" id="KW-1185">Reference proteome</keyword>
<feature type="compositionally biased region" description="Polar residues" evidence="1">
    <location>
        <begin position="92"/>
        <end position="101"/>
    </location>
</feature>
<dbReference type="InterPro" id="IPR006886">
    <property type="entry name" value="RNA_pol_III_Rpc5"/>
</dbReference>
<name>A0A0B1SJ74_OESDE</name>
<evidence type="ECO:0000256" key="1">
    <source>
        <dbReference type="SAM" id="MobiDB-lite"/>
    </source>
</evidence>
<protein>
    <submittedName>
        <fullName evidence="2">Uncharacterized protein</fullName>
    </submittedName>
</protein>
<evidence type="ECO:0000313" key="3">
    <source>
        <dbReference type="Proteomes" id="UP000053660"/>
    </source>
</evidence>
<accession>A0A0B1SJ74</accession>
<dbReference type="GO" id="GO:0005634">
    <property type="term" value="C:nucleus"/>
    <property type="evidence" value="ECO:0007669"/>
    <property type="project" value="InterPro"/>
</dbReference>
<feature type="region of interest" description="Disordered" evidence="1">
    <location>
        <begin position="82"/>
        <end position="119"/>
    </location>
</feature>
<dbReference type="Pfam" id="PF04801">
    <property type="entry name" value="RPC5"/>
    <property type="match status" value="1"/>
</dbReference>
<proteinExistence type="predicted"/>